<dbReference type="Proteomes" id="UP001153365">
    <property type="component" value="Unassembled WGS sequence"/>
</dbReference>
<name>A0AAV0B9L1_PHAPC</name>
<dbReference type="EMBL" id="CALTRL010004538">
    <property type="protein sequence ID" value="CAH7683203.1"/>
    <property type="molecule type" value="Genomic_DNA"/>
</dbReference>
<comment type="caution">
    <text evidence="1">The sequence shown here is derived from an EMBL/GenBank/DDBJ whole genome shotgun (WGS) entry which is preliminary data.</text>
</comment>
<organism evidence="1 2">
    <name type="scientific">Phakopsora pachyrhizi</name>
    <name type="common">Asian soybean rust disease fungus</name>
    <dbReference type="NCBI Taxonomy" id="170000"/>
    <lineage>
        <taxon>Eukaryota</taxon>
        <taxon>Fungi</taxon>
        <taxon>Dikarya</taxon>
        <taxon>Basidiomycota</taxon>
        <taxon>Pucciniomycotina</taxon>
        <taxon>Pucciniomycetes</taxon>
        <taxon>Pucciniales</taxon>
        <taxon>Phakopsoraceae</taxon>
        <taxon>Phakopsora</taxon>
    </lineage>
</organism>
<keyword evidence="2" id="KW-1185">Reference proteome</keyword>
<accession>A0AAV0B9L1</accession>
<evidence type="ECO:0000313" key="1">
    <source>
        <dbReference type="EMBL" id="CAH7683203.1"/>
    </source>
</evidence>
<evidence type="ECO:0000313" key="2">
    <source>
        <dbReference type="Proteomes" id="UP001153365"/>
    </source>
</evidence>
<reference evidence="1" key="1">
    <citation type="submission" date="2022-06" db="EMBL/GenBank/DDBJ databases">
        <authorList>
            <consortium name="SYNGENTA / RWTH Aachen University"/>
        </authorList>
    </citation>
    <scope>NUCLEOTIDE SEQUENCE</scope>
</reference>
<sequence>MSNFETSTLQKGSGTTFLDHLQTFGHIGHDPTIGQPLASKDNGFNLVVNKLNKKTKLGLHLTSKQMKAALTSVINEQLFRFPKEDEDIREGEDINPITNSDIINNYIPVPPLETPINTSSLQKTSNSWNMNPNSHQKTSKSALLPTTYAELCEAKAYCD</sequence>
<gene>
    <name evidence="1" type="ORF">PPACK8108_LOCUS16597</name>
</gene>
<proteinExistence type="predicted"/>
<dbReference type="AlphaFoldDB" id="A0AAV0B9L1"/>
<protein>
    <submittedName>
        <fullName evidence="1">Uncharacterized protein</fullName>
    </submittedName>
</protein>